<reference evidence="1" key="2">
    <citation type="journal article" date="2021" name="PeerJ">
        <title>Extensive microbial diversity within the chicken gut microbiome revealed by metagenomics and culture.</title>
        <authorList>
            <person name="Gilroy R."/>
            <person name="Ravi A."/>
            <person name="Getino M."/>
            <person name="Pursley I."/>
            <person name="Horton D.L."/>
            <person name="Alikhan N.F."/>
            <person name="Baker D."/>
            <person name="Gharbi K."/>
            <person name="Hall N."/>
            <person name="Watson M."/>
            <person name="Adriaenssens E.M."/>
            <person name="Foster-Nyarko E."/>
            <person name="Jarju S."/>
            <person name="Secka A."/>
            <person name="Antonio M."/>
            <person name="Oren A."/>
            <person name="Chaudhuri R.R."/>
            <person name="La Ragione R."/>
            <person name="Hildebrand F."/>
            <person name="Pallen M.J."/>
        </authorList>
    </citation>
    <scope>NUCLEOTIDE SEQUENCE</scope>
    <source>
        <strain evidence="1">CHK154-7741</strain>
    </source>
</reference>
<proteinExistence type="predicted"/>
<reference evidence="1" key="1">
    <citation type="submission" date="2020-10" db="EMBL/GenBank/DDBJ databases">
        <authorList>
            <person name="Gilroy R."/>
        </authorList>
    </citation>
    <scope>NUCLEOTIDE SEQUENCE</scope>
    <source>
        <strain evidence="1">CHK154-7741</strain>
    </source>
</reference>
<name>A0A9D1MYL9_9CLOT</name>
<evidence type="ECO:0000313" key="1">
    <source>
        <dbReference type="EMBL" id="HIU91671.1"/>
    </source>
</evidence>
<comment type="caution">
    <text evidence="1">The sequence shown here is derived from an EMBL/GenBank/DDBJ whole genome shotgun (WGS) entry which is preliminary data.</text>
</comment>
<dbReference type="Proteomes" id="UP000886748">
    <property type="component" value="Unassembled WGS sequence"/>
</dbReference>
<accession>A0A9D1MYL9</accession>
<gene>
    <name evidence="1" type="ORF">IAD26_00905</name>
</gene>
<evidence type="ECO:0000313" key="2">
    <source>
        <dbReference type="Proteomes" id="UP000886748"/>
    </source>
</evidence>
<protein>
    <submittedName>
        <fullName evidence="1">Uncharacterized protein</fullName>
    </submittedName>
</protein>
<organism evidence="1 2">
    <name type="scientific">Candidatus Limenecus avicola</name>
    <dbReference type="NCBI Taxonomy" id="2840847"/>
    <lineage>
        <taxon>Bacteria</taxon>
        <taxon>Bacillati</taxon>
        <taxon>Bacillota</taxon>
        <taxon>Clostridia</taxon>
        <taxon>Eubacteriales</taxon>
        <taxon>Clostridiaceae</taxon>
        <taxon>Clostridiaceae incertae sedis</taxon>
        <taxon>Candidatus Limenecus</taxon>
    </lineage>
</organism>
<dbReference type="EMBL" id="DVOD01000008">
    <property type="protein sequence ID" value="HIU91671.1"/>
    <property type="molecule type" value="Genomic_DNA"/>
</dbReference>
<dbReference type="AlphaFoldDB" id="A0A9D1MYL9"/>
<sequence>MIISETIKIKKTASQVLLTSGYVDSELEKLGIKPICWAIVEDFQDEWGVSVSYEK</sequence>